<protein>
    <submittedName>
        <fullName evidence="1">Uncharacterized protein</fullName>
    </submittedName>
</protein>
<name>X1IVV4_9ZZZZ</name>
<dbReference type="AlphaFoldDB" id="X1IVV4"/>
<feature type="non-terminal residue" evidence="1">
    <location>
        <position position="1"/>
    </location>
</feature>
<organism evidence="1">
    <name type="scientific">marine sediment metagenome</name>
    <dbReference type="NCBI Taxonomy" id="412755"/>
    <lineage>
        <taxon>unclassified sequences</taxon>
        <taxon>metagenomes</taxon>
        <taxon>ecological metagenomes</taxon>
    </lineage>
</organism>
<accession>X1IVV4</accession>
<comment type="caution">
    <text evidence="1">The sequence shown here is derived from an EMBL/GenBank/DDBJ whole genome shotgun (WGS) entry which is preliminary data.</text>
</comment>
<sequence length="96" mass="10593">TVDYVKSEVVQERETLYVTHACLEDSTTPPNSIAFGKLVGTNFTCLEEEPNPAVGVTYHTEKTHHFITGEEPCFRVEGAVLADILRGHLEGYKAAI</sequence>
<reference evidence="1" key="1">
    <citation type="journal article" date="2014" name="Front. Microbiol.">
        <title>High frequency of phylogenetically diverse reductive dehalogenase-homologous genes in deep subseafloor sedimentary metagenomes.</title>
        <authorList>
            <person name="Kawai M."/>
            <person name="Futagami T."/>
            <person name="Toyoda A."/>
            <person name="Takaki Y."/>
            <person name="Nishi S."/>
            <person name="Hori S."/>
            <person name="Arai W."/>
            <person name="Tsubouchi T."/>
            <person name="Morono Y."/>
            <person name="Uchiyama I."/>
            <person name="Ito T."/>
            <person name="Fujiyama A."/>
            <person name="Inagaki F."/>
            <person name="Takami H."/>
        </authorList>
    </citation>
    <scope>NUCLEOTIDE SEQUENCE</scope>
    <source>
        <strain evidence="1">Expedition CK06-06</strain>
    </source>
</reference>
<gene>
    <name evidence="1" type="ORF">S03H2_43810</name>
</gene>
<proteinExistence type="predicted"/>
<dbReference type="EMBL" id="BARU01027361">
    <property type="protein sequence ID" value="GAH73390.1"/>
    <property type="molecule type" value="Genomic_DNA"/>
</dbReference>
<evidence type="ECO:0000313" key="1">
    <source>
        <dbReference type="EMBL" id="GAH73390.1"/>
    </source>
</evidence>